<evidence type="ECO:0000313" key="10">
    <source>
        <dbReference type="EMBL" id="APW66298.1"/>
    </source>
</evidence>
<protein>
    <submittedName>
        <fullName evidence="10">Ferredoxin</fullName>
    </submittedName>
</protein>
<dbReference type="PANTHER" id="PTHR30176">
    <property type="entry name" value="FERREDOXIN-TYPE PROTEIN NAPH"/>
    <property type="match status" value="1"/>
</dbReference>
<dbReference type="InterPro" id="IPR017896">
    <property type="entry name" value="4Fe4S_Fe-S-bd"/>
</dbReference>
<dbReference type="GO" id="GO:0005886">
    <property type="term" value="C:plasma membrane"/>
    <property type="evidence" value="ECO:0007669"/>
    <property type="project" value="TreeGrafter"/>
</dbReference>
<dbReference type="Pfam" id="PF12801">
    <property type="entry name" value="Fer4_5"/>
    <property type="match status" value="2"/>
</dbReference>
<evidence type="ECO:0000256" key="4">
    <source>
        <dbReference type="ARBA" id="ARBA00022737"/>
    </source>
</evidence>
<feature type="transmembrane region" description="Helical" evidence="8">
    <location>
        <begin position="37"/>
        <end position="58"/>
    </location>
</feature>
<dbReference type="RefSeq" id="WP_076087907.1">
    <property type="nucleotide sequence ID" value="NZ_CP019070.1"/>
</dbReference>
<dbReference type="SUPFAM" id="SSF54862">
    <property type="entry name" value="4Fe-4S ferredoxins"/>
    <property type="match status" value="1"/>
</dbReference>
<evidence type="ECO:0000259" key="9">
    <source>
        <dbReference type="PROSITE" id="PS51379"/>
    </source>
</evidence>
<keyword evidence="1" id="KW-0813">Transport</keyword>
<dbReference type="Gene3D" id="3.30.70.20">
    <property type="match status" value="1"/>
</dbReference>
<name>A0A1P8KP24_9BACT</name>
<keyword evidence="8" id="KW-0812">Transmembrane</keyword>
<sequence>MDKWNTRATIKNTTFFSTFFDKTKEGKTFLSYRMKRWIVVISIHLLFFLSFAIDIQALEGTLNGSRFLGFHLIDPFTTIQVFLSTYHMPINVIIGTSTIVLFYIFIGGKTYCSWVCPYGIISEIGEKIHNTLINKKIIKERKFDHRIRHVFWFMFLIMAATSGYLVFETFNVVGILSRFITYGWSLALGWVLVVFLIEVFFSRRAWCTYVCPIGTTYGYIGKVSALRVQWNDNCDHCMVCHDVCFENQVLDLTKAKYDKQREEKGIKTQYVTGADCTLCGRCIDVCHADALKFDFRLKGLV</sequence>
<organism evidence="10 11">
    <name type="scientific">Poseidonibacter parvus</name>
    <dbReference type="NCBI Taxonomy" id="1850254"/>
    <lineage>
        <taxon>Bacteria</taxon>
        <taxon>Pseudomonadati</taxon>
        <taxon>Campylobacterota</taxon>
        <taxon>Epsilonproteobacteria</taxon>
        <taxon>Campylobacterales</taxon>
        <taxon>Arcobacteraceae</taxon>
        <taxon>Poseidonibacter</taxon>
    </lineage>
</organism>
<reference evidence="10 11" key="1">
    <citation type="submission" date="2017-01" db="EMBL/GenBank/DDBJ databases">
        <title>Genome sequencing of Arcobacter sp. LPB0137.</title>
        <authorList>
            <person name="Lee G.-W."/>
            <person name="Yi H."/>
        </authorList>
    </citation>
    <scope>NUCLEOTIDE SEQUENCE [LARGE SCALE GENOMIC DNA]</scope>
    <source>
        <strain evidence="10 11">LPB0137</strain>
    </source>
</reference>
<keyword evidence="8" id="KW-1133">Transmembrane helix</keyword>
<dbReference type="STRING" id="1850254.LPB137_10785"/>
<feature type="domain" description="4Fe-4S ferredoxin-type" evidence="9">
    <location>
        <begin position="267"/>
        <end position="296"/>
    </location>
</feature>
<evidence type="ECO:0000256" key="2">
    <source>
        <dbReference type="ARBA" id="ARBA00022485"/>
    </source>
</evidence>
<keyword evidence="5" id="KW-0249">Electron transport</keyword>
<dbReference type="OrthoDB" id="9784262at2"/>
<keyword evidence="7" id="KW-0411">Iron-sulfur</keyword>
<feature type="transmembrane region" description="Helical" evidence="8">
    <location>
        <begin position="149"/>
        <end position="167"/>
    </location>
</feature>
<evidence type="ECO:0000256" key="7">
    <source>
        <dbReference type="ARBA" id="ARBA00023014"/>
    </source>
</evidence>
<evidence type="ECO:0000256" key="5">
    <source>
        <dbReference type="ARBA" id="ARBA00022982"/>
    </source>
</evidence>
<evidence type="ECO:0000256" key="8">
    <source>
        <dbReference type="SAM" id="Phobius"/>
    </source>
</evidence>
<keyword evidence="2" id="KW-0004">4Fe-4S</keyword>
<dbReference type="InterPro" id="IPR011886">
    <property type="entry name" value="NapH_MauN"/>
</dbReference>
<dbReference type="NCBIfam" id="TIGR02163">
    <property type="entry name" value="napH"/>
    <property type="match status" value="1"/>
</dbReference>
<evidence type="ECO:0000256" key="6">
    <source>
        <dbReference type="ARBA" id="ARBA00023004"/>
    </source>
</evidence>
<evidence type="ECO:0000256" key="3">
    <source>
        <dbReference type="ARBA" id="ARBA00022723"/>
    </source>
</evidence>
<dbReference type="Proteomes" id="UP000186074">
    <property type="component" value="Chromosome"/>
</dbReference>
<accession>A0A1P8KP24</accession>
<keyword evidence="11" id="KW-1185">Reference proteome</keyword>
<dbReference type="InterPro" id="IPR051684">
    <property type="entry name" value="Electron_Trans/Redox"/>
</dbReference>
<keyword evidence="3" id="KW-0479">Metal-binding</keyword>
<feature type="transmembrane region" description="Helical" evidence="8">
    <location>
        <begin position="179"/>
        <end position="201"/>
    </location>
</feature>
<dbReference type="GO" id="GO:0046872">
    <property type="term" value="F:metal ion binding"/>
    <property type="evidence" value="ECO:0007669"/>
    <property type="project" value="UniProtKB-KW"/>
</dbReference>
<proteinExistence type="predicted"/>
<dbReference type="EMBL" id="CP019070">
    <property type="protein sequence ID" value="APW66298.1"/>
    <property type="molecule type" value="Genomic_DNA"/>
</dbReference>
<keyword evidence="6" id="KW-0408">Iron</keyword>
<gene>
    <name evidence="10" type="ORF">LPB137_10785</name>
</gene>
<evidence type="ECO:0000313" key="11">
    <source>
        <dbReference type="Proteomes" id="UP000186074"/>
    </source>
</evidence>
<dbReference type="AlphaFoldDB" id="A0A1P8KP24"/>
<dbReference type="GO" id="GO:0051539">
    <property type="term" value="F:4 iron, 4 sulfur cluster binding"/>
    <property type="evidence" value="ECO:0007669"/>
    <property type="project" value="UniProtKB-KW"/>
</dbReference>
<dbReference type="PROSITE" id="PS51379">
    <property type="entry name" value="4FE4S_FER_2"/>
    <property type="match status" value="1"/>
</dbReference>
<dbReference type="PANTHER" id="PTHR30176:SF3">
    <property type="entry name" value="FERREDOXIN-TYPE PROTEIN NAPH"/>
    <property type="match status" value="1"/>
</dbReference>
<evidence type="ECO:0000256" key="1">
    <source>
        <dbReference type="ARBA" id="ARBA00022448"/>
    </source>
</evidence>
<dbReference type="Pfam" id="PF12838">
    <property type="entry name" value="Fer4_7"/>
    <property type="match status" value="1"/>
</dbReference>
<feature type="transmembrane region" description="Helical" evidence="8">
    <location>
        <begin position="86"/>
        <end position="106"/>
    </location>
</feature>
<keyword evidence="8" id="KW-0472">Membrane</keyword>
<keyword evidence="4" id="KW-0677">Repeat</keyword>
<dbReference type="KEGG" id="alp:LPB137_10785"/>